<evidence type="ECO:0000313" key="3">
    <source>
        <dbReference type="Proteomes" id="UP001151760"/>
    </source>
</evidence>
<evidence type="ECO:0000256" key="1">
    <source>
        <dbReference type="SAM" id="MobiDB-lite"/>
    </source>
</evidence>
<name>A0ABQ5HV80_9ASTR</name>
<proteinExistence type="predicted"/>
<gene>
    <name evidence="2" type="ORF">Tco_1080591</name>
</gene>
<dbReference type="Proteomes" id="UP001151760">
    <property type="component" value="Unassembled WGS sequence"/>
</dbReference>
<sequence>MSNANRLSAMDERLGEIMNDVDKLTYVVSGCLSTHYHIDHIHCDGTHYSYVSNIPNLGVQQGVNFMSGTPGYSTAPSPSASQFGMFGDAHPSTSRNQDDMNED</sequence>
<comment type="caution">
    <text evidence="2">The sequence shown here is derived from an EMBL/GenBank/DDBJ whole genome shotgun (WGS) entry which is preliminary data.</text>
</comment>
<dbReference type="EMBL" id="BQNB010020046">
    <property type="protein sequence ID" value="GJT91746.1"/>
    <property type="molecule type" value="Genomic_DNA"/>
</dbReference>
<keyword evidence="3" id="KW-1185">Reference proteome</keyword>
<feature type="region of interest" description="Disordered" evidence="1">
    <location>
        <begin position="73"/>
        <end position="103"/>
    </location>
</feature>
<reference evidence="2" key="2">
    <citation type="submission" date="2022-01" db="EMBL/GenBank/DDBJ databases">
        <authorList>
            <person name="Yamashiro T."/>
            <person name="Shiraishi A."/>
            <person name="Satake H."/>
            <person name="Nakayama K."/>
        </authorList>
    </citation>
    <scope>NUCLEOTIDE SEQUENCE</scope>
</reference>
<feature type="compositionally biased region" description="Polar residues" evidence="1">
    <location>
        <begin position="73"/>
        <end position="82"/>
    </location>
</feature>
<accession>A0ABQ5HV80</accession>
<organism evidence="2 3">
    <name type="scientific">Tanacetum coccineum</name>
    <dbReference type="NCBI Taxonomy" id="301880"/>
    <lineage>
        <taxon>Eukaryota</taxon>
        <taxon>Viridiplantae</taxon>
        <taxon>Streptophyta</taxon>
        <taxon>Embryophyta</taxon>
        <taxon>Tracheophyta</taxon>
        <taxon>Spermatophyta</taxon>
        <taxon>Magnoliopsida</taxon>
        <taxon>eudicotyledons</taxon>
        <taxon>Gunneridae</taxon>
        <taxon>Pentapetalae</taxon>
        <taxon>asterids</taxon>
        <taxon>campanulids</taxon>
        <taxon>Asterales</taxon>
        <taxon>Asteraceae</taxon>
        <taxon>Asteroideae</taxon>
        <taxon>Anthemideae</taxon>
        <taxon>Anthemidinae</taxon>
        <taxon>Tanacetum</taxon>
    </lineage>
</organism>
<protein>
    <submittedName>
        <fullName evidence="2">Uncharacterized protein</fullName>
    </submittedName>
</protein>
<evidence type="ECO:0000313" key="2">
    <source>
        <dbReference type="EMBL" id="GJT91746.1"/>
    </source>
</evidence>
<reference evidence="2" key="1">
    <citation type="journal article" date="2022" name="Int. J. Mol. Sci.">
        <title>Draft Genome of Tanacetum Coccineum: Genomic Comparison of Closely Related Tanacetum-Family Plants.</title>
        <authorList>
            <person name="Yamashiro T."/>
            <person name="Shiraishi A."/>
            <person name="Nakayama K."/>
            <person name="Satake H."/>
        </authorList>
    </citation>
    <scope>NUCLEOTIDE SEQUENCE</scope>
</reference>